<reference evidence="2" key="2">
    <citation type="submission" date="2020-06" db="EMBL/GenBank/DDBJ databases">
        <title>Helianthus annuus Genome sequencing and assembly Release 2.</title>
        <authorList>
            <person name="Gouzy J."/>
            <person name="Langlade N."/>
            <person name="Munos S."/>
        </authorList>
    </citation>
    <scope>NUCLEOTIDE SEQUENCE</scope>
    <source>
        <tissue evidence="2">Leaves</tissue>
    </source>
</reference>
<organism evidence="2 3">
    <name type="scientific">Helianthus annuus</name>
    <name type="common">Common sunflower</name>
    <dbReference type="NCBI Taxonomy" id="4232"/>
    <lineage>
        <taxon>Eukaryota</taxon>
        <taxon>Viridiplantae</taxon>
        <taxon>Streptophyta</taxon>
        <taxon>Embryophyta</taxon>
        <taxon>Tracheophyta</taxon>
        <taxon>Spermatophyta</taxon>
        <taxon>Magnoliopsida</taxon>
        <taxon>eudicotyledons</taxon>
        <taxon>Gunneridae</taxon>
        <taxon>Pentapetalae</taxon>
        <taxon>asterids</taxon>
        <taxon>campanulids</taxon>
        <taxon>Asterales</taxon>
        <taxon>Asteraceae</taxon>
        <taxon>Asteroideae</taxon>
        <taxon>Heliantheae alliance</taxon>
        <taxon>Heliantheae</taxon>
        <taxon>Helianthus</taxon>
    </lineage>
</organism>
<dbReference type="Gramene" id="mRNA:HanXRQr2_Chr09g0370971">
    <property type="protein sequence ID" value="CDS:HanXRQr2_Chr09g0370971.1"/>
    <property type="gene ID" value="HanXRQr2_Chr09g0370971"/>
</dbReference>
<protein>
    <submittedName>
        <fullName evidence="2">Uncharacterized protein</fullName>
    </submittedName>
</protein>
<keyword evidence="1" id="KW-0812">Transmembrane</keyword>
<sequence length="75" mass="8945">MFVVNTLKTYYFVQPAKFAGISTSHQYMFYMLTGFYFSFSLYMIQFLCQGSVHKKEMWQPTAVIIYILERSRAFP</sequence>
<keyword evidence="3" id="KW-1185">Reference proteome</keyword>
<gene>
    <name evidence="2" type="ORF">HanXRQr2_Chr09g0370971</name>
</gene>
<dbReference type="EMBL" id="MNCJ02000324">
    <property type="protein sequence ID" value="KAF5789416.1"/>
    <property type="molecule type" value="Genomic_DNA"/>
</dbReference>
<dbReference type="AlphaFoldDB" id="A0A9K3I392"/>
<dbReference type="Proteomes" id="UP000215914">
    <property type="component" value="Unassembled WGS sequence"/>
</dbReference>
<evidence type="ECO:0000256" key="1">
    <source>
        <dbReference type="SAM" id="Phobius"/>
    </source>
</evidence>
<name>A0A9K3I392_HELAN</name>
<reference evidence="2" key="1">
    <citation type="journal article" date="2017" name="Nature">
        <title>The sunflower genome provides insights into oil metabolism, flowering and Asterid evolution.</title>
        <authorList>
            <person name="Badouin H."/>
            <person name="Gouzy J."/>
            <person name="Grassa C.J."/>
            <person name="Murat F."/>
            <person name="Staton S.E."/>
            <person name="Cottret L."/>
            <person name="Lelandais-Briere C."/>
            <person name="Owens G.L."/>
            <person name="Carrere S."/>
            <person name="Mayjonade B."/>
            <person name="Legrand L."/>
            <person name="Gill N."/>
            <person name="Kane N.C."/>
            <person name="Bowers J.E."/>
            <person name="Hubner S."/>
            <person name="Bellec A."/>
            <person name="Berard A."/>
            <person name="Berges H."/>
            <person name="Blanchet N."/>
            <person name="Boniface M.C."/>
            <person name="Brunel D."/>
            <person name="Catrice O."/>
            <person name="Chaidir N."/>
            <person name="Claudel C."/>
            <person name="Donnadieu C."/>
            <person name="Faraut T."/>
            <person name="Fievet G."/>
            <person name="Helmstetter N."/>
            <person name="King M."/>
            <person name="Knapp S.J."/>
            <person name="Lai Z."/>
            <person name="Le Paslier M.C."/>
            <person name="Lippi Y."/>
            <person name="Lorenzon L."/>
            <person name="Mandel J.R."/>
            <person name="Marage G."/>
            <person name="Marchand G."/>
            <person name="Marquand E."/>
            <person name="Bret-Mestries E."/>
            <person name="Morien E."/>
            <person name="Nambeesan S."/>
            <person name="Nguyen T."/>
            <person name="Pegot-Espagnet P."/>
            <person name="Pouilly N."/>
            <person name="Raftis F."/>
            <person name="Sallet E."/>
            <person name="Schiex T."/>
            <person name="Thomas J."/>
            <person name="Vandecasteele C."/>
            <person name="Vares D."/>
            <person name="Vear F."/>
            <person name="Vautrin S."/>
            <person name="Crespi M."/>
            <person name="Mangin B."/>
            <person name="Burke J.M."/>
            <person name="Salse J."/>
            <person name="Munos S."/>
            <person name="Vincourt P."/>
            <person name="Rieseberg L.H."/>
            <person name="Langlade N.B."/>
        </authorList>
    </citation>
    <scope>NUCLEOTIDE SEQUENCE</scope>
    <source>
        <tissue evidence="2">Leaves</tissue>
    </source>
</reference>
<keyword evidence="1" id="KW-1133">Transmembrane helix</keyword>
<keyword evidence="1" id="KW-0472">Membrane</keyword>
<evidence type="ECO:0000313" key="2">
    <source>
        <dbReference type="EMBL" id="KAF5789416.1"/>
    </source>
</evidence>
<accession>A0A9K3I392</accession>
<feature type="transmembrane region" description="Helical" evidence="1">
    <location>
        <begin position="27"/>
        <end position="48"/>
    </location>
</feature>
<evidence type="ECO:0000313" key="3">
    <source>
        <dbReference type="Proteomes" id="UP000215914"/>
    </source>
</evidence>
<proteinExistence type="predicted"/>
<comment type="caution">
    <text evidence="2">The sequence shown here is derived from an EMBL/GenBank/DDBJ whole genome shotgun (WGS) entry which is preliminary data.</text>
</comment>